<accession>A0A426DQE8</accession>
<keyword evidence="2" id="KW-1185">Reference proteome</keyword>
<evidence type="ECO:0000313" key="2">
    <source>
        <dbReference type="Proteomes" id="UP000274920"/>
    </source>
</evidence>
<sequence length="116" mass="13269">MIQKIAIVPYVTYGRLAQAGYDGHLNVFKKKRSAVLKENLEAAISEEKWNIEVIVDVNHGDLQGLQREGVDLFLIPEGAATYADYENIDKKMCFKLNQDEYENGTVGRIIEYIRNF</sequence>
<dbReference type="Proteomes" id="UP000274920">
    <property type="component" value="Unassembled WGS sequence"/>
</dbReference>
<gene>
    <name evidence="1" type="ORF">EBB54_29475</name>
</gene>
<reference evidence="1" key="1">
    <citation type="submission" date="2018-10" db="EMBL/GenBank/DDBJ databases">
        <title>Schaedlerella arabinophila gen. nov. sp. nov., isolated from the mouse intestinal tract and comparative analysis with the genome of the closely related altered Schaedler flora strain ASF502.</title>
        <authorList>
            <person name="Miyake S."/>
            <person name="Soh M."/>
            <person name="Seedorf H."/>
        </authorList>
    </citation>
    <scope>NUCLEOTIDE SEQUENCE [LARGE SCALE GENOMIC DNA]</scope>
    <source>
        <strain evidence="1">DSM 106076</strain>
    </source>
</reference>
<comment type="caution">
    <text evidence="1">The sequence shown here is derived from an EMBL/GenBank/DDBJ whole genome shotgun (WGS) entry which is preliminary data.</text>
</comment>
<dbReference type="AlphaFoldDB" id="A0A426DQE8"/>
<proteinExistence type="predicted"/>
<organism evidence="1 2">
    <name type="scientific">Schaedlerella arabinosiphila</name>
    <dbReference type="NCBI Taxonomy" id="2044587"/>
    <lineage>
        <taxon>Bacteria</taxon>
        <taxon>Bacillati</taxon>
        <taxon>Bacillota</taxon>
        <taxon>Clostridia</taxon>
        <taxon>Lachnospirales</taxon>
        <taxon>Lachnospiraceae</taxon>
        <taxon>Schaedlerella</taxon>
    </lineage>
</organism>
<protein>
    <submittedName>
        <fullName evidence="1">Uncharacterized protein</fullName>
    </submittedName>
</protein>
<dbReference type="EMBL" id="RHJS01000002">
    <property type="protein sequence ID" value="RRK35005.1"/>
    <property type="molecule type" value="Genomic_DNA"/>
</dbReference>
<name>A0A426DQE8_9FIRM</name>
<dbReference type="RefSeq" id="WP_125130317.1">
    <property type="nucleotide sequence ID" value="NZ_RHJS01000002.1"/>
</dbReference>
<evidence type="ECO:0000313" key="1">
    <source>
        <dbReference type="EMBL" id="RRK35005.1"/>
    </source>
</evidence>